<sequence length="144" mass="15460">MPAETCAADLTNSTIAAAMAVPTRPAIPKSASTAVSPYATAIARMKGSMTMSDLSPYRPSNGTEGEIFMSAWCAKCVRDRARREGDAFDGCEIITMTMAFDVYHPSYPGAWVQDDFGTPSCLEFMAEDVANQPLDPLAVVRPLL</sequence>
<evidence type="ECO:0000313" key="1">
    <source>
        <dbReference type="EMBL" id="MCC4234526.1"/>
    </source>
</evidence>
<comment type="caution">
    <text evidence="1">The sequence shown here is derived from an EMBL/GenBank/DDBJ whole genome shotgun (WGS) entry which is preliminary data.</text>
</comment>
<dbReference type="Proteomes" id="UP001198830">
    <property type="component" value="Unassembled WGS sequence"/>
</dbReference>
<protein>
    <submittedName>
        <fullName evidence="1">Uncharacterized protein</fullName>
    </submittedName>
</protein>
<reference evidence="1 2" key="1">
    <citation type="submission" date="2021-10" db="EMBL/GenBank/DDBJ databases">
        <title>The diversity and Nitrogen Metabolism of Culturable Nitrate-Utilizing Bacteria Within the Oxygen Minimum Zone of the Changjiang (Yangtze River)Estuary.</title>
        <authorList>
            <person name="Zhang D."/>
            <person name="Zheng J."/>
            <person name="Liu S."/>
            <person name="He W."/>
        </authorList>
    </citation>
    <scope>NUCLEOTIDE SEQUENCE [LARGE SCALE GENOMIC DNA]</scope>
    <source>
        <strain evidence="1 2">FXH275-2</strain>
    </source>
</reference>
<gene>
    <name evidence="1" type="ORF">LL253_17785</name>
</gene>
<dbReference type="EMBL" id="JAJGNP010000021">
    <property type="protein sequence ID" value="MCC4234526.1"/>
    <property type="molecule type" value="Genomic_DNA"/>
</dbReference>
<organism evidence="1 2">
    <name type="scientific">Sphingobium soli</name>
    <dbReference type="NCBI Taxonomy" id="1591116"/>
    <lineage>
        <taxon>Bacteria</taxon>
        <taxon>Pseudomonadati</taxon>
        <taxon>Pseudomonadota</taxon>
        <taxon>Alphaproteobacteria</taxon>
        <taxon>Sphingomonadales</taxon>
        <taxon>Sphingomonadaceae</taxon>
        <taxon>Sphingobium</taxon>
    </lineage>
</organism>
<dbReference type="RefSeq" id="WP_228228017.1">
    <property type="nucleotide sequence ID" value="NZ_JAJGNP010000021.1"/>
</dbReference>
<evidence type="ECO:0000313" key="2">
    <source>
        <dbReference type="Proteomes" id="UP001198830"/>
    </source>
</evidence>
<accession>A0ABS8H7I7</accession>
<keyword evidence="2" id="KW-1185">Reference proteome</keyword>
<proteinExistence type="predicted"/>
<name>A0ABS8H7I7_9SPHN</name>